<gene>
    <name evidence="1" type="ORF">ADIARSV_0012</name>
</gene>
<proteinExistence type="predicted"/>
<evidence type="ECO:0000313" key="1">
    <source>
        <dbReference type="EMBL" id="EOR96749.1"/>
    </source>
</evidence>
<dbReference type="RefSeq" id="WP_016193269.1">
    <property type="nucleotide sequence ID" value="NZ_AQPN01000001.1"/>
</dbReference>
<dbReference type="OrthoDB" id="9805913at2"/>
<dbReference type="EMBL" id="AQPN01000001">
    <property type="protein sequence ID" value="EOR96749.1"/>
    <property type="molecule type" value="Genomic_DNA"/>
</dbReference>
<protein>
    <submittedName>
        <fullName evidence="1">HIPA potein</fullName>
    </submittedName>
</protein>
<organism evidence="1 2">
    <name type="scientific">Arcticibacter svalbardensis MN12-7</name>
    <dbReference type="NCBI Taxonomy" id="1150600"/>
    <lineage>
        <taxon>Bacteria</taxon>
        <taxon>Pseudomonadati</taxon>
        <taxon>Bacteroidota</taxon>
        <taxon>Sphingobacteriia</taxon>
        <taxon>Sphingobacteriales</taxon>
        <taxon>Sphingobacteriaceae</taxon>
        <taxon>Arcticibacter</taxon>
    </lineage>
</organism>
<accession>R9H6G5</accession>
<dbReference type="Proteomes" id="UP000014174">
    <property type="component" value="Unassembled WGS sequence"/>
</dbReference>
<name>R9H6G5_9SPHI</name>
<dbReference type="AlphaFoldDB" id="R9H6G5"/>
<sequence>MAINKTNIWVYAHWVGMAEPVCVGVLTANQAKGRKSFGFEYDKDWIAANQQLILDPDIGWYSGTQFLYKKENFGVFLDSMPDTWGRTLMKRREALKSLF</sequence>
<evidence type="ECO:0000313" key="2">
    <source>
        <dbReference type="Proteomes" id="UP000014174"/>
    </source>
</evidence>
<dbReference type="eggNOG" id="COG3550">
    <property type="taxonomic scope" value="Bacteria"/>
</dbReference>
<dbReference type="PATRIC" id="fig|1150600.3.peg.12"/>
<comment type="caution">
    <text evidence="1">The sequence shown here is derived from an EMBL/GenBank/DDBJ whole genome shotgun (WGS) entry which is preliminary data.</text>
</comment>
<reference evidence="1 2" key="1">
    <citation type="journal article" date="2013" name="Genome Announc.">
        <title>Draft Genome Sequence of Arcticibacter svalbardensis Strain MN12-7T, a Member of the Family Sphingobacteriaceae Isolated from an Arctic Soil Sample.</title>
        <authorList>
            <person name="Shivaji S."/>
            <person name="Ara S."/>
            <person name="Prasad S."/>
            <person name="Manasa B.P."/>
            <person name="Begum Z."/>
            <person name="Singh A."/>
            <person name="Kumar Pinnaka A."/>
        </authorList>
    </citation>
    <scope>NUCLEOTIDE SEQUENCE [LARGE SCALE GENOMIC DNA]</scope>
    <source>
        <strain evidence="1 2">MN12-7</strain>
    </source>
</reference>
<dbReference type="STRING" id="1150600.ADIARSV_0012"/>
<keyword evidence="2" id="KW-1185">Reference proteome</keyword>